<accession>A0ABT1YAA1</accession>
<comment type="caution">
    <text evidence="1">The sequence shown here is derived from an EMBL/GenBank/DDBJ whole genome shotgun (WGS) entry which is preliminary data.</text>
</comment>
<dbReference type="RefSeq" id="WP_258211739.1">
    <property type="nucleotide sequence ID" value="NZ_JANQBD010000002.1"/>
</dbReference>
<sequence length="121" mass="14618">MKQNKFWFYIEKELPEITEDLKISLYLPDYYSDYEDTWEWCEAVSRDLNGSSYFNISREHNWKHGKYECPVLLLLKNLPSNVEEQGELITKMLKVPVYYGHVTYENFSKYTYAVTKSWDCK</sequence>
<name>A0ABT1YAA1_9BACL</name>
<evidence type="ECO:0000313" key="1">
    <source>
        <dbReference type="EMBL" id="MCR8630116.1"/>
    </source>
</evidence>
<gene>
    <name evidence="1" type="ORF">NV381_02760</name>
</gene>
<evidence type="ECO:0000313" key="2">
    <source>
        <dbReference type="Proteomes" id="UP001300012"/>
    </source>
</evidence>
<proteinExistence type="predicted"/>
<reference evidence="1 2" key="1">
    <citation type="submission" date="2022-08" db="EMBL/GenBank/DDBJ databases">
        <title>Paenibacillus endoradicis sp. nov., Paenibacillus radicibacter sp. nov and Paenibacillus pararadicis sp. nov., three cold-adapted plant growth-promoting bacteria isolated from root of Larix gmelinii in Great Khingan.</title>
        <authorList>
            <person name="Xue H."/>
        </authorList>
    </citation>
    <scope>NUCLEOTIDE SEQUENCE [LARGE SCALE GENOMIC DNA]</scope>
    <source>
        <strain evidence="1 2">N5-1-1-5</strain>
    </source>
</reference>
<dbReference type="EMBL" id="JANQBD010000002">
    <property type="protein sequence ID" value="MCR8630116.1"/>
    <property type="molecule type" value="Genomic_DNA"/>
</dbReference>
<protein>
    <submittedName>
        <fullName evidence="1">Uncharacterized protein</fullName>
    </submittedName>
</protein>
<dbReference type="Proteomes" id="UP001300012">
    <property type="component" value="Unassembled WGS sequence"/>
</dbReference>
<organism evidence="1 2">
    <name type="scientific">Paenibacillus radicis</name>
    <name type="common">ex Xue et al. 2023</name>
    <dbReference type="NCBI Taxonomy" id="2972489"/>
    <lineage>
        <taxon>Bacteria</taxon>
        <taxon>Bacillati</taxon>
        <taxon>Bacillota</taxon>
        <taxon>Bacilli</taxon>
        <taxon>Bacillales</taxon>
        <taxon>Paenibacillaceae</taxon>
        <taxon>Paenibacillus</taxon>
    </lineage>
</organism>
<keyword evidence="2" id="KW-1185">Reference proteome</keyword>